<protein>
    <submittedName>
        <fullName evidence="1">Uncharacterized protein</fullName>
    </submittedName>
</protein>
<dbReference type="EMBL" id="MVHF01000062">
    <property type="protein sequence ID" value="ORA23421.1"/>
    <property type="molecule type" value="Genomic_DNA"/>
</dbReference>
<keyword evidence="2" id="KW-1185">Reference proteome</keyword>
<dbReference type="Proteomes" id="UP000192448">
    <property type="component" value="Unassembled WGS sequence"/>
</dbReference>
<gene>
    <name evidence="1" type="ORF">BST13_35305</name>
</gene>
<evidence type="ECO:0000313" key="2">
    <source>
        <dbReference type="Proteomes" id="UP000192448"/>
    </source>
</evidence>
<dbReference type="AlphaFoldDB" id="A0A1X0A019"/>
<accession>A0A1X0A019</accession>
<dbReference type="STRING" id="1927124.BST13_35305"/>
<reference evidence="1 2" key="1">
    <citation type="submission" date="2017-02" db="EMBL/GenBank/DDBJ databases">
        <title>The new phylogeny of genus Mycobacterium.</title>
        <authorList>
            <person name="Tortoli E."/>
            <person name="Trovato A."/>
            <person name="Cirillo D.M."/>
        </authorList>
    </citation>
    <scope>NUCLEOTIDE SEQUENCE [LARGE SCALE GENOMIC DNA]</scope>
    <source>
        <strain evidence="1 2">RW6</strain>
    </source>
</reference>
<name>A0A1X0A019_9MYCO</name>
<comment type="caution">
    <text evidence="1">The sequence shown here is derived from an EMBL/GenBank/DDBJ whole genome shotgun (WGS) entry which is preliminary data.</text>
</comment>
<dbReference type="OrthoDB" id="9960346at2"/>
<proteinExistence type="predicted"/>
<organism evidence="1 2">
    <name type="scientific">Mycobacterium aquaticum</name>
    <dbReference type="NCBI Taxonomy" id="1927124"/>
    <lineage>
        <taxon>Bacteria</taxon>
        <taxon>Bacillati</taxon>
        <taxon>Actinomycetota</taxon>
        <taxon>Actinomycetes</taxon>
        <taxon>Mycobacteriales</taxon>
        <taxon>Mycobacteriaceae</taxon>
        <taxon>Mycobacterium</taxon>
    </lineage>
</organism>
<sequence>MNPIPSLDDCNFYTVPTGDGQFIGRVREFPNLRTRRRDRALDALDDVITLTRNRIADLTGIAALVAIQQRNHP</sequence>
<dbReference type="RefSeq" id="WP_083170521.1">
    <property type="nucleotide sequence ID" value="NZ_MVHF01000062.1"/>
</dbReference>
<evidence type="ECO:0000313" key="1">
    <source>
        <dbReference type="EMBL" id="ORA23421.1"/>
    </source>
</evidence>